<feature type="chain" id="PRO_5002214871" evidence="1">
    <location>
        <begin position="18"/>
        <end position="142"/>
    </location>
</feature>
<accession>A0A0C9M1F9</accession>
<dbReference type="AlphaFoldDB" id="A0A0C9M1F9"/>
<reference evidence="2 3" key="1">
    <citation type="submission" date="2014-08" db="EMBL/GenBank/DDBJ databases">
        <title>Whole genome shotgun sequence of Sphingomonas paucimobilis NBRC 13935.</title>
        <authorList>
            <person name="Hosoyama A."/>
            <person name="Hashimoto M."/>
            <person name="Hosoyama Y."/>
            <person name="Noguchi M."/>
            <person name="Uohara A."/>
            <person name="Ohji S."/>
            <person name="Katano-Makiyama Y."/>
            <person name="Ichikawa N."/>
            <person name="Kimura A."/>
            <person name="Yamazoe A."/>
            <person name="Fujita N."/>
        </authorList>
    </citation>
    <scope>NUCLEOTIDE SEQUENCE [LARGE SCALE GENOMIC DNA]</scope>
    <source>
        <strain evidence="2 3">NBRC 13935</strain>
    </source>
</reference>
<dbReference type="GeneID" id="78526923"/>
<dbReference type="Proteomes" id="UP000032025">
    <property type="component" value="Unassembled WGS sequence"/>
</dbReference>
<proteinExistence type="predicted"/>
<name>A0A0C9M1F9_SPHPI</name>
<dbReference type="PROSITE" id="PS51257">
    <property type="entry name" value="PROKAR_LIPOPROTEIN"/>
    <property type="match status" value="1"/>
</dbReference>
<feature type="signal peptide" evidence="1">
    <location>
        <begin position="1"/>
        <end position="17"/>
    </location>
</feature>
<dbReference type="EMBL" id="BBJS01000015">
    <property type="protein sequence ID" value="GAN13265.1"/>
    <property type="molecule type" value="Genomic_DNA"/>
</dbReference>
<protein>
    <submittedName>
        <fullName evidence="2">DNA, contig: SP615</fullName>
    </submittedName>
</protein>
<evidence type="ECO:0000313" key="3">
    <source>
        <dbReference type="Proteomes" id="UP000032025"/>
    </source>
</evidence>
<evidence type="ECO:0000313" key="2">
    <source>
        <dbReference type="EMBL" id="GAN13265.1"/>
    </source>
</evidence>
<keyword evidence="1" id="KW-0732">Signal</keyword>
<organism evidence="2 3">
    <name type="scientific">Sphingomonas paucimobilis NBRC 13935</name>
    <dbReference type="NCBI Taxonomy" id="1219050"/>
    <lineage>
        <taxon>Bacteria</taxon>
        <taxon>Pseudomonadati</taxon>
        <taxon>Pseudomonadota</taxon>
        <taxon>Alphaproteobacteria</taxon>
        <taxon>Sphingomonadales</taxon>
        <taxon>Sphingomonadaceae</taxon>
        <taxon>Sphingomonas</taxon>
    </lineage>
</organism>
<gene>
    <name evidence="2" type="ORF">SP6_15_00180</name>
</gene>
<keyword evidence="3" id="KW-1185">Reference proteome</keyword>
<comment type="caution">
    <text evidence="2">The sequence shown here is derived from an EMBL/GenBank/DDBJ whole genome shotgun (WGS) entry which is preliminary data.</text>
</comment>
<evidence type="ECO:0000256" key="1">
    <source>
        <dbReference type="SAM" id="SignalP"/>
    </source>
</evidence>
<sequence length="142" mass="15363">MRGLTMLSLAFLLPAIAGCTPTPAEQARIDQRQATERADLDKALRGLTPQKPTQCIGQYQTRQVTAYGPTIVYTLSPRLKYVSETQGGCETIGQRGRNDILVTRTTTGQLCAGDIAQTVDRVSGFFTGSCSFGPFVPYRAGK</sequence>
<dbReference type="RefSeq" id="WP_007405698.1">
    <property type="nucleotide sequence ID" value="NZ_BBJS01000015.1"/>
</dbReference>